<proteinExistence type="predicted"/>
<sequence>MKYFYMNIILLIWIASGCSNDGAEEELKKEIEQLKQENASLSVVKEELELDLKIANAELSRKNDQLTSEITSLQMDLEMHKELINRYVKVFEFPLSNNRTIADTLSIFSPNQVKTDSEIAGQIVSETKKEDVNDTTGYFIKFTGEFKVRGSIIHDTGSENEYSFIVKENLETMPHTLEQFEKGTIYFDIVNDEDLRKALDNKLDEFPEEDQLDIVAVFKNYSYNEVPETDFLPSHAEFVRVVSEN</sequence>
<dbReference type="PROSITE" id="PS51257">
    <property type="entry name" value="PROKAR_LIPOPROTEIN"/>
    <property type="match status" value="1"/>
</dbReference>
<reference evidence="2 3" key="1">
    <citation type="submission" date="2019-05" db="EMBL/GenBank/DDBJ databases">
        <title>Psychrobacillus vulpis sp. nov., a new species isolated from feces of a red fox that inhabits in The Tablas de Daimiel Natural Park, Albacete, Spain.</title>
        <authorList>
            <person name="Rodriguez M."/>
            <person name="Reina J.C."/>
            <person name="Bejar V."/>
            <person name="Llamas I."/>
        </authorList>
    </citation>
    <scope>NUCLEOTIDE SEQUENCE [LARGE SCALE GENOMIC DNA]</scope>
    <source>
        <strain evidence="2 3">NEAU-3TGS17</strain>
    </source>
</reference>
<keyword evidence="3" id="KW-1185">Reference proteome</keyword>
<dbReference type="RefSeq" id="WP_142536895.1">
    <property type="nucleotide sequence ID" value="NZ_BMIE01000002.1"/>
</dbReference>
<protein>
    <submittedName>
        <fullName evidence="2">Uncharacterized protein</fullName>
    </submittedName>
</protein>
<keyword evidence="1" id="KW-0175">Coiled coil</keyword>
<comment type="caution">
    <text evidence="2">The sequence shown here is derived from an EMBL/GenBank/DDBJ whole genome shotgun (WGS) entry which is preliminary data.</text>
</comment>
<evidence type="ECO:0000313" key="3">
    <source>
        <dbReference type="Proteomes" id="UP000317316"/>
    </source>
</evidence>
<name>A0A544TGT8_9BACI</name>
<dbReference type="AlphaFoldDB" id="A0A544TGT8"/>
<evidence type="ECO:0000313" key="2">
    <source>
        <dbReference type="EMBL" id="TQR16651.1"/>
    </source>
</evidence>
<dbReference type="Proteomes" id="UP000317316">
    <property type="component" value="Unassembled WGS sequence"/>
</dbReference>
<accession>A0A544TGT8</accession>
<organism evidence="2 3">
    <name type="scientific">Psychrobacillus lasiicapitis</name>
    <dbReference type="NCBI Taxonomy" id="1636719"/>
    <lineage>
        <taxon>Bacteria</taxon>
        <taxon>Bacillati</taxon>
        <taxon>Bacillota</taxon>
        <taxon>Bacilli</taxon>
        <taxon>Bacillales</taxon>
        <taxon>Bacillaceae</taxon>
        <taxon>Psychrobacillus</taxon>
    </lineage>
</organism>
<dbReference type="EMBL" id="VDGH01000001">
    <property type="protein sequence ID" value="TQR16651.1"/>
    <property type="molecule type" value="Genomic_DNA"/>
</dbReference>
<gene>
    <name evidence="2" type="ORF">FG382_00345</name>
</gene>
<evidence type="ECO:0000256" key="1">
    <source>
        <dbReference type="SAM" id="Coils"/>
    </source>
</evidence>
<feature type="coiled-coil region" evidence="1">
    <location>
        <begin position="20"/>
        <end position="83"/>
    </location>
</feature>
<dbReference type="OrthoDB" id="2963381at2"/>